<name>A0A444PUM1_9MICO</name>
<dbReference type="InterPro" id="IPR036691">
    <property type="entry name" value="Endo/exonu/phosph_ase_sf"/>
</dbReference>
<dbReference type="EMBL" id="RZNB01000002">
    <property type="protein sequence ID" value="RWZ51566.1"/>
    <property type="molecule type" value="Genomic_DNA"/>
</dbReference>
<sequence length="236" mass="26273">MRILSYNLWHHRAASELRGLAELHDADVVCVQEAHADDLPRRLGDFELAATTSTGLLGLGVYVRPDRFAVTFHRAFRLKPGLHDLFLLRDTERLLAVRLVDRRTGERATVASFHAAPLTATNVLRRHQISAAHMLLAEVADGDPVVMIGDFNYPLFRSRLERVAALDGFSVTFSDEPTYRHTASLATHFDFLTSRGMRIDAVRTLPAGASDHRPILLDAAMASVVAEDADRRVRTV</sequence>
<dbReference type="Pfam" id="PF03372">
    <property type="entry name" value="Exo_endo_phos"/>
    <property type="match status" value="1"/>
</dbReference>
<dbReference type="SUPFAM" id="SSF56219">
    <property type="entry name" value="DNase I-like"/>
    <property type="match status" value="1"/>
</dbReference>
<dbReference type="Proteomes" id="UP000288547">
    <property type="component" value="Unassembled WGS sequence"/>
</dbReference>
<protein>
    <recommendedName>
        <fullName evidence="1">Endonuclease/exonuclease/phosphatase domain-containing protein</fullName>
    </recommendedName>
</protein>
<feature type="domain" description="Endonuclease/exonuclease/phosphatase" evidence="1">
    <location>
        <begin position="4"/>
        <end position="212"/>
    </location>
</feature>
<accession>A0A444PUM1</accession>
<organism evidence="2 3">
    <name type="scientific">Labedella phragmitis</name>
    <dbReference type="NCBI Taxonomy" id="2498849"/>
    <lineage>
        <taxon>Bacteria</taxon>
        <taxon>Bacillati</taxon>
        <taxon>Actinomycetota</taxon>
        <taxon>Actinomycetes</taxon>
        <taxon>Micrococcales</taxon>
        <taxon>Microbacteriaceae</taxon>
        <taxon>Labedella</taxon>
    </lineage>
</organism>
<dbReference type="Gene3D" id="3.60.10.10">
    <property type="entry name" value="Endonuclease/exonuclease/phosphatase"/>
    <property type="match status" value="1"/>
</dbReference>
<dbReference type="AlphaFoldDB" id="A0A444PUM1"/>
<gene>
    <name evidence="2" type="ORF">ELQ90_05505</name>
</gene>
<dbReference type="InterPro" id="IPR005135">
    <property type="entry name" value="Endo/exonuclease/phosphatase"/>
</dbReference>
<reference evidence="2 3" key="1">
    <citation type="submission" date="2018-12" db="EMBL/GenBank/DDBJ databases">
        <authorList>
            <person name="Li F."/>
        </authorList>
    </citation>
    <scope>NUCLEOTIDE SEQUENCE [LARGE SCALE GENOMIC DNA]</scope>
    <source>
        <strain evidence="2 3">11W25H-1</strain>
    </source>
</reference>
<evidence type="ECO:0000313" key="2">
    <source>
        <dbReference type="EMBL" id="RWZ51566.1"/>
    </source>
</evidence>
<comment type="caution">
    <text evidence="2">The sequence shown here is derived from an EMBL/GenBank/DDBJ whole genome shotgun (WGS) entry which is preliminary data.</text>
</comment>
<evidence type="ECO:0000259" key="1">
    <source>
        <dbReference type="Pfam" id="PF03372"/>
    </source>
</evidence>
<evidence type="ECO:0000313" key="3">
    <source>
        <dbReference type="Proteomes" id="UP000288547"/>
    </source>
</evidence>
<dbReference type="GO" id="GO:0003824">
    <property type="term" value="F:catalytic activity"/>
    <property type="evidence" value="ECO:0007669"/>
    <property type="project" value="InterPro"/>
</dbReference>
<dbReference type="OrthoDB" id="4446218at2"/>
<dbReference type="RefSeq" id="WP_128494282.1">
    <property type="nucleotide sequence ID" value="NZ_RZNB01000002.1"/>
</dbReference>
<keyword evidence="3" id="KW-1185">Reference proteome</keyword>
<proteinExistence type="predicted"/>